<accession>A0AAD8PPH1</accession>
<dbReference type="RefSeq" id="XP_060409480.1">
    <property type="nucleotide sequence ID" value="XM_060552964.1"/>
</dbReference>
<dbReference type="Proteomes" id="UP001230504">
    <property type="component" value="Unassembled WGS sequence"/>
</dbReference>
<feature type="compositionally biased region" description="Polar residues" evidence="1">
    <location>
        <begin position="181"/>
        <end position="193"/>
    </location>
</feature>
<evidence type="ECO:0000313" key="4">
    <source>
        <dbReference type="Proteomes" id="UP001230504"/>
    </source>
</evidence>
<feature type="chain" id="PRO_5042010202" description="Secreted protein" evidence="2">
    <location>
        <begin position="26"/>
        <end position="204"/>
    </location>
</feature>
<protein>
    <recommendedName>
        <fullName evidence="5">Secreted protein</fullName>
    </recommendedName>
</protein>
<dbReference type="EMBL" id="JAHLJV010000083">
    <property type="protein sequence ID" value="KAK1573916.1"/>
    <property type="molecule type" value="Genomic_DNA"/>
</dbReference>
<gene>
    <name evidence="3" type="ORF">LY79DRAFT_395237</name>
</gene>
<comment type="caution">
    <text evidence="3">The sequence shown here is derived from an EMBL/GenBank/DDBJ whole genome shotgun (WGS) entry which is preliminary data.</text>
</comment>
<reference evidence="3" key="1">
    <citation type="submission" date="2021-06" db="EMBL/GenBank/DDBJ databases">
        <title>Comparative genomics, transcriptomics and evolutionary studies reveal genomic signatures of adaptation to plant cell wall in hemibiotrophic fungi.</title>
        <authorList>
            <consortium name="DOE Joint Genome Institute"/>
            <person name="Baroncelli R."/>
            <person name="Diaz J.F."/>
            <person name="Benocci T."/>
            <person name="Peng M."/>
            <person name="Battaglia E."/>
            <person name="Haridas S."/>
            <person name="Andreopoulos W."/>
            <person name="Labutti K."/>
            <person name="Pangilinan J."/>
            <person name="Floch G.L."/>
            <person name="Makela M.R."/>
            <person name="Henrissat B."/>
            <person name="Grigoriev I.V."/>
            <person name="Crouch J.A."/>
            <person name="De Vries R.P."/>
            <person name="Sukno S.A."/>
            <person name="Thon M.R."/>
        </authorList>
    </citation>
    <scope>NUCLEOTIDE SEQUENCE</scope>
    <source>
        <strain evidence="3">CBS 125086</strain>
    </source>
</reference>
<feature type="signal peptide" evidence="2">
    <location>
        <begin position="1"/>
        <end position="25"/>
    </location>
</feature>
<dbReference type="AlphaFoldDB" id="A0AAD8PPH1"/>
<sequence>MPSTRQYTIAVCKTIVLLCFSDTSAESAHCMPHTTNFNDGVPGPLVSPMCVAETRGPCWHKGERDGQRAARVHCIFIFGRVWDRKTALVSVREREGGRFSDGRRSQRFRWPESPSRLIPTPPPFPRCGDHDRNSCRPAGSRTPSVPKTKIPNMRDPVRSGDGHETKNHIPYASPARGEDTAPSSRGTYTNPGHRQNKVAAQDSA</sequence>
<keyword evidence="2" id="KW-0732">Signal</keyword>
<evidence type="ECO:0000313" key="3">
    <source>
        <dbReference type="EMBL" id="KAK1573916.1"/>
    </source>
</evidence>
<keyword evidence="4" id="KW-1185">Reference proteome</keyword>
<proteinExistence type="predicted"/>
<name>A0AAD8PPH1_9PEZI</name>
<feature type="region of interest" description="Disordered" evidence="1">
    <location>
        <begin position="94"/>
        <end position="204"/>
    </location>
</feature>
<feature type="compositionally biased region" description="Basic and acidic residues" evidence="1">
    <location>
        <begin position="94"/>
        <end position="104"/>
    </location>
</feature>
<evidence type="ECO:0008006" key="5">
    <source>
        <dbReference type="Google" id="ProtNLM"/>
    </source>
</evidence>
<evidence type="ECO:0000256" key="2">
    <source>
        <dbReference type="SAM" id="SignalP"/>
    </source>
</evidence>
<feature type="compositionally biased region" description="Basic and acidic residues" evidence="1">
    <location>
        <begin position="155"/>
        <end position="167"/>
    </location>
</feature>
<evidence type="ECO:0000256" key="1">
    <source>
        <dbReference type="SAM" id="MobiDB-lite"/>
    </source>
</evidence>
<organism evidence="3 4">
    <name type="scientific">Colletotrichum navitas</name>
    <dbReference type="NCBI Taxonomy" id="681940"/>
    <lineage>
        <taxon>Eukaryota</taxon>
        <taxon>Fungi</taxon>
        <taxon>Dikarya</taxon>
        <taxon>Ascomycota</taxon>
        <taxon>Pezizomycotina</taxon>
        <taxon>Sordariomycetes</taxon>
        <taxon>Hypocreomycetidae</taxon>
        <taxon>Glomerellales</taxon>
        <taxon>Glomerellaceae</taxon>
        <taxon>Colletotrichum</taxon>
        <taxon>Colletotrichum graminicola species complex</taxon>
    </lineage>
</organism>
<dbReference type="GeneID" id="85437204"/>